<keyword evidence="2" id="KW-0413">Isomerase</keyword>
<dbReference type="RefSeq" id="WP_288195969.1">
    <property type="nucleotide sequence ID" value="NZ_LT608334.1"/>
</dbReference>
<gene>
    <name evidence="2" type="ORF">KL86PLE_30058</name>
</gene>
<proteinExistence type="predicted"/>
<accession>A0A212LDJ2</accession>
<dbReference type="InterPro" id="IPR050312">
    <property type="entry name" value="IolE/XylAMocC-like"/>
</dbReference>
<name>A0A212LDJ2_9HYPH</name>
<dbReference type="Pfam" id="PF01261">
    <property type="entry name" value="AP_endonuc_2"/>
    <property type="match status" value="1"/>
</dbReference>
<dbReference type="PANTHER" id="PTHR12110">
    <property type="entry name" value="HYDROXYPYRUVATE ISOMERASE"/>
    <property type="match status" value="1"/>
</dbReference>
<sequence>MNGDTGYPLEGRSWEDDVARDLPFSIQLHSARLFPPVTDHLPRLAALGYTNVEPTDSLYGDPAALRESLDESDLTALSGHFPLRLLEDDPDAACRIAETLGMRLVVCPFVPVEARPAATDDWRRFGDRLAAIAHLLRSRGFDFAWHNHDYEFRPLRDGSMPIQHIAADPAVHLEVDIAWIALAGMDPQPWLEGYAGRIAAVHIKDVAPRGSRADEDGWADVGTGIVPWPKLWKAAIAAGASLLIAEHDNPSDFDRFARRSIDAMRAFAAMTNGEPAAR</sequence>
<evidence type="ECO:0000259" key="1">
    <source>
        <dbReference type="Pfam" id="PF01261"/>
    </source>
</evidence>
<evidence type="ECO:0000313" key="2">
    <source>
        <dbReference type="EMBL" id="SCM75611.1"/>
    </source>
</evidence>
<dbReference type="InterPro" id="IPR036237">
    <property type="entry name" value="Xyl_isomerase-like_sf"/>
</dbReference>
<protein>
    <submittedName>
        <fullName evidence="2">Sugar phosphate isomerase/epimerase</fullName>
    </submittedName>
</protein>
<dbReference type="Gene3D" id="3.20.20.150">
    <property type="entry name" value="Divalent-metal-dependent TIM barrel enzymes"/>
    <property type="match status" value="1"/>
</dbReference>
<organism evidence="2">
    <name type="scientific">uncultured Pleomorphomonas sp</name>
    <dbReference type="NCBI Taxonomy" id="442121"/>
    <lineage>
        <taxon>Bacteria</taxon>
        <taxon>Pseudomonadati</taxon>
        <taxon>Pseudomonadota</taxon>
        <taxon>Alphaproteobacteria</taxon>
        <taxon>Hyphomicrobiales</taxon>
        <taxon>Pleomorphomonadaceae</taxon>
        <taxon>Pleomorphomonas</taxon>
        <taxon>environmental samples</taxon>
    </lineage>
</organism>
<dbReference type="SUPFAM" id="SSF51658">
    <property type="entry name" value="Xylose isomerase-like"/>
    <property type="match status" value="1"/>
</dbReference>
<dbReference type="EMBL" id="FMJD01000007">
    <property type="protein sequence ID" value="SCM75611.1"/>
    <property type="molecule type" value="Genomic_DNA"/>
</dbReference>
<dbReference type="AlphaFoldDB" id="A0A212LDJ2"/>
<dbReference type="InterPro" id="IPR013022">
    <property type="entry name" value="Xyl_isomerase-like_TIM-brl"/>
</dbReference>
<feature type="domain" description="Xylose isomerase-like TIM barrel" evidence="1">
    <location>
        <begin position="43"/>
        <end position="265"/>
    </location>
</feature>
<dbReference type="GO" id="GO:0016853">
    <property type="term" value="F:isomerase activity"/>
    <property type="evidence" value="ECO:0007669"/>
    <property type="project" value="UniProtKB-KW"/>
</dbReference>
<dbReference type="PANTHER" id="PTHR12110:SF41">
    <property type="entry name" value="INOSOSE DEHYDRATASE"/>
    <property type="match status" value="1"/>
</dbReference>
<reference evidence="2" key="1">
    <citation type="submission" date="2016-08" db="EMBL/GenBank/DDBJ databases">
        <authorList>
            <person name="Seilhamer J.J."/>
        </authorList>
    </citation>
    <scope>NUCLEOTIDE SEQUENCE</scope>
    <source>
        <strain evidence="2">86</strain>
    </source>
</reference>